<proteinExistence type="predicted"/>
<feature type="region of interest" description="Disordered" evidence="1">
    <location>
        <begin position="18"/>
        <end position="42"/>
    </location>
</feature>
<accession>A0A848KTJ5</accession>
<dbReference type="RefSeq" id="WP_170194320.1">
    <property type="nucleotide sequence ID" value="NZ_JABBNB010000010.1"/>
</dbReference>
<comment type="caution">
    <text evidence="2">The sequence shown here is derived from an EMBL/GenBank/DDBJ whole genome shotgun (WGS) entry which is preliminary data.</text>
</comment>
<feature type="compositionally biased region" description="Polar residues" evidence="1">
    <location>
        <begin position="27"/>
        <end position="36"/>
    </location>
</feature>
<evidence type="ECO:0000313" key="2">
    <source>
        <dbReference type="EMBL" id="NMO01810.1"/>
    </source>
</evidence>
<dbReference type="EMBL" id="JABBNB010000010">
    <property type="protein sequence ID" value="NMO01810.1"/>
    <property type="molecule type" value="Genomic_DNA"/>
</dbReference>
<protein>
    <submittedName>
        <fullName evidence="2">Uncharacterized protein</fullName>
    </submittedName>
</protein>
<name>A0A848KTJ5_9ACTN</name>
<gene>
    <name evidence="2" type="ORF">HH308_11360</name>
</gene>
<evidence type="ECO:0000313" key="3">
    <source>
        <dbReference type="Proteomes" id="UP000550729"/>
    </source>
</evidence>
<organism evidence="2 3">
    <name type="scientific">Gordonia asplenii</name>
    <dbReference type="NCBI Taxonomy" id="2725283"/>
    <lineage>
        <taxon>Bacteria</taxon>
        <taxon>Bacillati</taxon>
        <taxon>Actinomycetota</taxon>
        <taxon>Actinomycetes</taxon>
        <taxon>Mycobacteriales</taxon>
        <taxon>Gordoniaceae</taxon>
        <taxon>Gordonia</taxon>
    </lineage>
</organism>
<dbReference type="AlphaFoldDB" id="A0A848KTJ5"/>
<dbReference type="Proteomes" id="UP000550729">
    <property type="component" value="Unassembled WGS sequence"/>
</dbReference>
<evidence type="ECO:0000256" key="1">
    <source>
        <dbReference type="SAM" id="MobiDB-lite"/>
    </source>
</evidence>
<keyword evidence="3" id="KW-1185">Reference proteome</keyword>
<reference evidence="2 3" key="1">
    <citation type="submission" date="2020-04" db="EMBL/GenBank/DDBJ databases">
        <title>Gordonia sp. nov. TBRC 11910.</title>
        <authorList>
            <person name="Suriyachadkun C."/>
        </authorList>
    </citation>
    <scope>NUCLEOTIDE SEQUENCE [LARGE SCALE GENOMIC DNA]</scope>
    <source>
        <strain evidence="2 3">TBRC 11910</strain>
    </source>
</reference>
<sequence>MLVAVGLSGCSPGAEVSSVATSSSRSCEQPVQQSGRLTVGVPADTRLRIPPTVAVPPGDPTTAVPSDPVMLTNVEYRAGRGALIYTFGGNGVVSWSARYVASPSGVAAEKVAIVGACLLQVDLSDIGESTSAAKLQAPQRISLPADALLTDLVYLDIGSATVQTLAATRSTSVTVSVEPSAQALVVRVRS</sequence>